<proteinExistence type="predicted"/>
<evidence type="ECO:0000313" key="4">
    <source>
        <dbReference type="Proteomes" id="UP000322873"/>
    </source>
</evidence>
<name>A0A5M9J8T3_MONFR</name>
<evidence type="ECO:0000313" key="3">
    <source>
        <dbReference type="EMBL" id="KAA8566038.1"/>
    </source>
</evidence>
<feature type="compositionally biased region" description="Pro residues" evidence="1">
    <location>
        <begin position="44"/>
        <end position="54"/>
    </location>
</feature>
<sequence length="399" mass="46721">MAETAASRRRRPVSLGSYEPFPPMDRAAFRAQFLKPTTKSPSVPGSPPTTPPSRPRFQSPQWLLDFWASKNGVRILEFWNKRILPYKTIPVILVFLYCINISLVSYNYFLEAENDLAYVSKALKIAGDFSETADDGYLFEQFPKAFRNASSDLREFYTAHVKRYDPLADPLYNILSEIEALQLKWEFFALSRDNAITSVKQHVQSSRAVFNEEYEKLARNKTGGLQWWQRQLKRFLLQHPYQARLEPAAFLNITGEMELLISTWRATVIPDLKYRLVSKRWGHMGGLPGQMAEVEMEWIWKSWGDVRFRSPPVERLEKVRQKAVSVLEGADRDYERIWLTINLLHKVEGTRTRKRKDSSLGAGFAWWHLEKLLKRFDWAIKRLEDGEWIVRKRQNSRVD</sequence>
<dbReference type="VEuPathDB" id="FungiDB:MFRU_022g00150"/>
<gene>
    <name evidence="3" type="ORF">EYC84_009839</name>
</gene>
<dbReference type="OrthoDB" id="3542960at2759"/>
<keyword evidence="2" id="KW-0472">Membrane</keyword>
<feature type="region of interest" description="Disordered" evidence="1">
    <location>
        <begin position="36"/>
        <end position="57"/>
    </location>
</feature>
<accession>A0A5M9J8T3</accession>
<feature type="transmembrane region" description="Helical" evidence="2">
    <location>
        <begin position="89"/>
        <end position="109"/>
    </location>
</feature>
<dbReference type="Proteomes" id="UP000322873">
    <property type="component" value="Unassembled WGS sequence"/>
</dbReference>
<organism evidence="3 4">
    <name type="scientific">Monilinia fructicola</name>
    <name type="common">Brown rot fungus</name>
    <name type="synonym">Ciboria fructicola</name>
    <dbReference type="NCBI Taxonomy" id="38448"/>
    <lineage>
        <taxon>Eukaryota</taxon>
        <taxon>Fungi</taxon>
        <taxon>Dikarya</taxon>
        <taxon>Ascomycota</taxon>
        <taxon>Pezizomycotina</taxon>
        <taxon>Leotiomycetes</taxon>
        <taxon>Helotiales</taxon>
        <taxon>Sclerotiniaceae</taxon>
        <taxon>Monilinia</taxon>
    </lineage>
</organism>
<protein>
    <submittedName>
        <fullName evidence="3">Uncharacterized protein</fullName>
    </submittedName>
</protein>
<feature type="region of interest" description="Disordered" evidence="1">
    <location>
        <begin position="1"/>
        <end position="23"/>
    </location>
</feature>
<keyword evidence="4" id="KW-1185">Reference proteome</keyword>
<dbReference type="AlphaFoldDB" id="A0A5M9J8T3"/>
<evidence type="ECO:0000256" key="1">
    <source>
        <dbReference type="SAM" id="MobiDB-lite"/>
    </source>
</evidence>
<dbReference type="EMBL" id="VICG01000013">
    <property type="protein sequence ID" value="KAA8566038.1"/>
    <property type="molecule type" value="Genomic_DNA"/>
</dbReference>
<keyword evidence="2" id="KW-0812">Transmembrane</keyword>
<evidence type="ECO:0000256" key="2">
    <source>
        <dbReference type="SAM" id="Phobius"/>
    </source>
</evidence>
<keyword evidence="2" id="KW-1133">Transmembrane helix</keyword>
<comment type="caution">
    <text evidence="3">The sequence shown here is derived from an EMBL/GenBank/DDBJ whole genome shotgun (WGS) entry which is preliminary data.</text>
</comment>
<reference evidence="3 4" key="1">
    <citation type="submission" date="2019-06" db="EMBL/GenBank/DDBJ databases">
        <title>Genome Sequence of the Brown Rot Fungal Pathogen Monilinia fructicola.</title>
        <authorList>
            <person name="De Miccolis Angelini R.M."/>
            <person name="Landi L."/>
            <person name="Abate D."/>
            <person name="Pollastro S."/>
            <person name="Romanazzi G."/>
            <person name="Faretra F."/>
        </authorList>
    </citation>
    <scope>NUCLEOTIDE SEQUENCE [LARGE SCALE GENOMIC DNA]</scope>
    <source>
        <strain evidence="3 4">Mfrc123</strain>
    </source>
</reference>